<dbReference type="Proteomes" id="UP001219933">
    <property type="component" value="Chromosome 1"/>
</dbReference>
<dbReference type="GO" id="GO:0000064">
    <property type="term" value="F:L-ornithine transmembrane transporter activity"/>
    <property type="evidence" value="ECO:0007669"/>
    <property type="project" value="TreeGrafter"/>
</dbReference>
<protein>
    <submittedName>
        <fullName evidence="9">Uncharacterized protein</fullName>
    </submittedName>
</protein>
<evidence type="ECO:0000256" key="5">
    <source>
        <dbReference type="ARBA" id="ARBA00022737"/>
    </source>
</evidence>
<keyword evidence="8" id="KW-0472">Membrane</keyword>
<keyword evidence="5" id="KW-0677">Repeat</keyword>
<comment type="subcellular location">
    <subcellularLocation>
        <location evidence="1">Mitochondrion membrane</location>
        <topology evidence="1">Multi-pass membrane protein</topology>
    </subcellularLocation>
</comment>
<dbReference type="GO" id="GO:1990575">
    <property type="term" value="P:mitochondrial L-ornithine transmembrane transport"/>
    <property type="evidence" value="ECO:0007669"/>
    <property type="project" value="TreeGrafter"/>
</dbReference>
<dbReference type="EMBL" id="CP119877">
    <property type="protein sequence ID" value="WFD33807.1"/>
    <property type="molecule type" value="Genomic_DNA"/>
</dbReference>
<sequence>MTERSNDLVDRAKGFVAGTVSGLTKLAVGHPFVLKVRMQCSPPGTYKGVIDCVGGIVRNESILGVYKGCTPPAIGWMFTDAVLLGSLHTYRSLLTKHVVKREGSLPIAYQSLAGLGAGWTNSFVTAPVELLKAKLQMQKQRVRLLHAAGGPKPEFSGAWDCFRQVIRTGGITGLWHALPATLWFRSSFAFMFGSYDVLQRHIGQWAAARRDNAPAWIAWALSPSSVTFISGGLAAEIFWATAYPADVVKNRMMADSIHAPRYPGAWSGLVKATRELWSPENQSPRERGILGFPLRVRRIYTGFLPCALRAFPTNAAALLAFETAMYLMGTRGVHG</sequence>
<gene>
    <name evidence="9" type="ORF">MCUN1_000627</name>
</gene>
<name>A0AAF0J4U6_9BASI</name>
<keyword evidence="7" id="KW-0496">Mitochondrion</keyword>
<dbReference type="PANTHER" id="PTHR45624:SF57">
    <property type="entry name" value="MITOCHONDRIAL SUBSTRATE CARRIER FAMILY PROTEIN L"/>
    <property type="match status" value="1"/>
</dbReference>
<keyword evidence="10" id="KW-1185">Reference proteome</keyword>
<dbReference type="InterPro" id="IPR023395">
    <property type="entry name" value="MCP_dom_sf"/>
</dbReference>
<evidence type="ECO:0000256" key="4">
    <source>
        <dbReference type="ARBA" id="ARBA00022692"/>
    </source>
</evidence>
<accession>A0AAF0J4U6</accession>
<dbReference type="Gene3D" id="1.50.40.10">
    <property type="entry name" value="Mitochondrial carrier domain"/>
    <property type="match status" value="1"/>
</dbReference>
<dbReference type="InterPro" id="IPR018108">
    <property type="entry name" value="MCP_transmembrane"/>
</dbReference>
<evidence type="ECO:0000256" key="7">
    <source>
        <dbReference type="ARBA" id="ARBA00023128"/>
    </source>
</evidence>
<dbReference type="AlphaFoldDB" id="A0AAF0J4U6"/>
<dbReference type="GO" id="GO:0031966">
    <property type="term" value="C:mitochondrial membrane"/>
    <property type="evidence" value="ECO:0007669"/>
    <property type="project" value="UniProtKB-SubCell"/>
</dbReference>
<keyword evidence="6" id="KW-1133">Transmembrane helix</keyword>
<dbReference type="SUPFAM" id="SSF103506">
    <property type="entry name" value="Mitochondrial carrier"/>
    <property type="match status" value="1"/>
</dbReference>
<reference evidence="9" key="1">
    <citation type="submission" date="2023-03" db="EMBL/GenBank/DDBJ databases">
        <title>Mating type loci evolution in Malassezia.</title>
        <authorList>
            <person name="Coelho M.A."/>
        </authorList>
    </citation>
    <scope>NUCLEOTIDE SEQUENCE</scope>
    <source>
        <strain evidence="9">CBS 11721</strain>
    </source>
</reference>
<evidence type="ECO:0000313" key="10">
    <source>
        <dbReference type="Proteomes" id="UP001219933"/>
    </source>
</evidence>
<dbReference type="PANTHER" id="PTHR45624">
    <property type="entry name" value="MITOCHONDRIAL BASIC AMINO ACIDS TRANSPORTER-RELATED"/>
    <property type="match status" value="1"/>
</dbReference>
<evidence type="ECO:0000256" key="8">
    <source>
        <dbReference type="ARBA" id="ARBA00023136"/>
    </source>
</evidence>
<organism evidence="9 10">
    <name type="scientific">Malassezia cuniculi</name>
    <dbReference type="NCBI Taxonomy" id="948313"/>
    <lineage>
        <taxon>Eukaryota</taxon>
        <taxon>Fungi</taxon>
        <taxon>Dikarya</taxon>
        <taxon>Basidiomycota</taxon>
        <taxon>Ustilaginomycotina</taxon>
        <taxon>Malasseziomycetes</taxon>
        <taxon>Malasseziales</taxon>
        <taxon>Malasseziaceae</taxon>
        <taxon>Malassezia</taxon>
    </lineage>
</organism>
<evidence type="ECO:0000256" key="3">
    <source>
        <dbReference type="ARBA" id="ARBA00022448"/>
    </source>
</evidence>
<evidence type="ECO:0000313" key="9">
    <source>
        <dbReference type="EMBL" id="WFD33807.1"/>
    </source>
</evidence>
<evidence type="ECO:0000256" key="1">
    <source>
        <dbReference type="ARBA" id="ARBA00004225"/>
    </source>
</evidence>
<evidence type="ECO:0000256" key="6">
    <source>
        <dbReference type="ARBA" id="ARBA00022989"/>
    </source>
</evidence>
<evidence type="ECO:0000256" key="2">
    <source>
        <dbReference type="ARBA" id="ARBA00006375"/>
    </source>
</evidence>
<dbReference type="Pfam" id="PF00153">
    <property type="entry name" value="Mito_carr"/>
    <property type="match status" value="3"/>
</dbReference>
<proteinExistence type="inferred from homology"/>
<dbReference type="InterPro" id="IPR050567">
    <property type="entry name" value="Mitochondrial_Carrier"/>
</dbReference>
<keyword evidence="4" id="KW-0812">Transmembrane</keyword>
<comment type="similarity">
    <text evidence="2">Belongs to the mitochondrial carrier (TC 2.A.29) family.</text>
</comment>
<keyword evidence="3" id="KW-0813">Transport</keyword>